<evidence type="ECO:0000313" key="2">
    <source>
        <dbReference type="EMBL" id="ABY78836.1"/>
    </source>
</evidence>
<accession>B1P1K4</accession>
<dbReference type="EMBL" id="EU236684">
    <property type="protein sequence ID" value="ABY78836.1"/>
    <property type="molecule type" value="mRNA"/>
</dbReference>
<dbReference type="Gene3D" id="3.30.530.20">
    <property type="match status" value="1"/>
</dbReference>
<proteinExistence type="evidence at transcript level"/>
<organism evidence="2">
    <name type="scientific">Alexandrium catenella</name>
    <name type="common">Red tide dinoflagellate</name>
    <name type="synonym">Gonyaulax catenella</name>
    <dbReference type="NCBI Taxonomy" id="2925"/>
    <lineage>
        <taxon>Eukaryota</taxon>
        <taxon>Sar</taxon>
        <taxon>Alveolata</taxon>
        <taxon>Dinophyceae</taxon>
        <taxon>Gonyaulacales</taxon>
        <taxon>Pyrocystaceae</taxon>
        <taxon>Alexandrium</taxon>
    </lineage>
</organism>
<reference evidence="2" key="1">
    <citation type="submission" date="2007-10" db="EMBL/GenBank/DDBJ databases">
        <title>Preparation and analysis of an expressed sequence tag library from the toxic dinoflagellate Alexandrium catenella.</title>
        <authorList>
            <person name="Uribe P."/>
            <person name="Fuentes D."/>
            <person name="Valdes J."/>
            <person name="Shmaryahu A."/>
            <person name="Zuniga A."/>
            <person name="Valenzuela P.D.T."/>
        </authorList>
    </citation>
    <scope>NUCLEOTIDE SEQUENCE</scope>
    <source>
        <strain evidence="2">ACC07</strain>
    </source>
</reference>
<sequence length="663" mass="74478">MSSLAQFLSSDARVDAKIVSYMTQTLKLETVSDFANFWTAAEYEKGVQSDIIQKLPGLQDAASRLQTARLRAAWKLAQDQAVTPIVKKAPAAVGAPVVGMGWTSPEITTASLDGLWEALVRKARNPSKFNMDVSDVVVADRPGYIARSMTINPTKARVEEHIYASERKGEMIYRLVDAGTKQETDDERVIAVKEGPLRLEFFHRHVSDGYRTYWQAPLDSVQKMIQELIEYASKTEGKGEVVGLGIRSEEIRGTSHDSLWRSMMASIREPARYFTCSDVSIKECNGFVQRTLTANGETYIENIYDDEPSCEIVYRKLVNGSETDEERVVALRAHPLQIEFHMRNKADGFRVDWNMPKSAPLSCVEAIVREAKRMDSTQPTTISYGTTSDPIRECSYDSLMAAVQLSIKEPWRVIDVDQTGCDVQDCDGFVQRKMKLSATGESVLERITVNEEIGEVTYNKCDASGKPSDVERVLTFTPPLRLEFYERSARSGLRVDWKAPYDVARDTFSKTVQLAKTIEKGSSDVVGLGLSSKAITEVSQDTLWKAMLFAMRNPAECGLKVTNVTVRDMSGYMQRSMCIVEKPGSPTVTDNIRVIESAQEITYRPVINNQESEEERVFAVRSDPLRMEMFCRRSKDEMRLQWTVPRSTAVGVFDATLMAAQRM</sequence>
<dbReference type="AlphaFoldDB" id="B1P1K4"/>
<name>B1P1K4_ALECA</name>
<protein>
    <submittedName>
        <fullName evidence="2">Luciferin-binding protein</fullName>
    </submittedName>
</protein>
<feature type="domain" description="Dinoflagellate luciferase N-terminal" evidence="1">
    <location>
        <begin position="1"/>
        <end position="78"/>
    </location>
</feature>
<dbReference type="InterPro" id="IPR007959">
    <property type="entry name" value="Dino_Luciferase_N"/>
</dbReference>
<evidence type="ECO:0000259" key="1">
    <source>
        <dbReference type="Pfam" id="PF05295"/>
    </source>
</evidence>
<dbReference type="Pfam" id="PF05295">
    <property type="entry name" value="Luciferase_N"/>
    <property type="match status" value="1"/>
</dbReference>
<dbReference type="InterPro" id="IPR023393">
    <property type="entry name" value="START-like_dom_sf"/>
</dbReference>